<evidence type="ECO:0000259" key="1">
    <source>
        <dbReference type="Pfam" id="PF03732"/>
    </source>
</evidence>
<sequence length="254" mass="29885">MDSLDLDVVNWERTRLRLFQFFLHDLASNWLERLPAGSISTWEDLTTRFLAQFLSPERTAKLRNDILIGKLRDKNTKESWEIIQNLALYDHEGWNYARDFAKPQNKNSSFPKRVHFINTITIIRKEDEPREAGIIEPHATKNNDHNTIVEVGDEVGEELSGLKIVIEEGESRDIKHDKQGDRACREAKEVGEWMEYKESLDLVNTNEESVYESLIEKMYNTRYLIIHTIKARNLRERKSGWSLPERETKEKILD</sequence>
<organism evidence="2">
    <name type="scientific">Tanacetum cinerariifolium</name>
    <name type="common">Dalmatian daisy</name>
    <name type="synonym">Chrysanthemum cinerariifolium</name>
    <dbReference type="NCBI Taxonomy" id="118510"/>
    <lineage>
        <taxon>Eukaryota</taxon>
        <taxon>Viridiplantae</taxon>
        <taxon>Streptophyta</taxon>
        <taxon>Embryophyta</taxon>
        <taxon>Tracheophyta</taxon>
        <taxon>Spermatophyta</taxon>
        <taxon>Magnoliopsida</taxon>
        <taxon>eudicotyledons</taxon>
        <taxon>Gunneridae</taxon>
        <taxon>Pentapetalae</taxon>
        <taxon>asterids</taxon>
        <taxon>campanulids</taxon>
        <taxon>Asterales</taxon>
        <taxon>Asteraceae</taxon>
        <taxon>Asteroideae</taxon>
        <taxon>Anthemideae</taxon>
        <taxon>Anthemidinae</taxon>
        <taxon>Tanacetum</taxon>
    </lineage>
</organism>
<protein>
    <submittedName>
        <fullName evidence="2">MAK10-like protein</fullName>
    </submittedName>
</protein>
<dbReference type="EMBL" id="BKCJ010001173">
    <property type="protein sequence ID" value="GEU39431.1"/>
    <property type="molecule type" value="Genomic_DNA"/>
</dbReference>
<proteinExistence type="predicted"/>
<dbReference type="AlphaFoldDB" id="A0A6L2JQS0"/>
<gene>
    <name evidence="2" type="ORF">Tci_011409</name>
</gene>
<comment type="caution">
    <text evidence="2">The sequence shown here is derived from an EMBL/GenBank/DDBJ whole genome shotgun (WGS) entry which is preliminary data.</text>
</comment>
<evidence type="ECO:0000313" key="2">
    <source>
        <dbReference type="EMBL" id="GEU39431.1"/>
    </source>
</evidence>
<dbReference type="InterPro" id="IPR005162">
    <property type="entry name" value="Retrotrans_gag_dom"/>
</dbReference>
<name>A0A6L2JQS0_TANCI</name>
<accession>A0A6L2JQS0</accession>
<dbReference type="Pfam" id="PF03732">
    <property type="entry name" value="Retrotrans_gag"/>
    <property type="match status" value="1"/>
</dbReference>
<reference evidence="2" key="1">
    <citation type="journal article" date="2019" name="Sci. Rep.">
        <title>Draft genome of Tanacetum cinerariifolium, the natural source of mosquito coil.</title>
        <authorList>
            <person name="Yamashiro T."/>
            <person name="Shiraishi A."/>
            <person name="Satake H."/>
            <person name="Nakayama K."/>
        </authorList>
    </citation>
    <scope>NUCLEOTIDE SEQUENCE</scope>
</reference>
<feature type="domain" description="Retrotransposon gag" evidence="1">
    <location>
        <begin position="17"/>
        <end position="67"/>
    </location>
</feature>